<keyword evidence="6" id="KW-1185">Reference proteome</keyword>
<keyword evidence="1" id="KW-0243">Dynein</keyword>
<evidence type="ECO:0000256" key="3">
    <source>
        <dbReference type="ARBA" id="ARBA00023175"/>
    </source>
</evidence>
<evidence type="ECO:0000256" key="1">
    <source>
        <dbReference type="ARBA" id="ARBA00023017"/>
    </source>
</evidence>
<keyword evidence="2" id="KW-0175">Coiled coil</keyword>
<dbReference type="EMBL" id="CAJJDM010000115">
    <property type="protein sequence ID" value="CAD8100497.1"/>
    <property type="molecule type" value="Genomic_DNA"/>
</dbReference>
<evidence type="ECO:0000313" key="5">
    <source>
        <dbReference type="EMBL" id="CAD8100497.1"/>
    </source>
</evidence>
<dbReference type="OMA" id="ISICPIR"/>
<sequence>MNKQTKLIQIKKSLVKYENPIEVSNLNDAKGLQGKKKAQLFPQNQNQIQYVSHVAATREDVGNLQKLLDGRLLARQAKEISICPIREELLSQCFDEIIRQVIIDCPERGLLLMRVRDELKITIAAYQTLYTK</sequence>
<dbReference type="Pfam" id="PF10211">
    <property type="entry name" value="Ax_dynein_light"/>
    <property type="match status" value="1"/>
</dbReference>
<dbReference type="Proteomes" id="UP000688137">
    <property type="component" value="Unassembled WGS sequence"/>
</dbReference>
<comment type="similarity">
    <text evidence="4">Belongs to the inner dynein arm light chain family.</text>
</comment>
<dbReference type="PANTHER" id="PTHR13183:SF0">
    <property type="entry name" value="AXONEMAL DYNEIN LIGHT INTERMEDIATE POLYPEPTIDE 1"/>
    <property type="match status" value="1"/>
</dbReference>
<dbReference type="InterPro" id="IPR019347">
    <property type="entry name" value="Axonemal_dynein_light_chain"/>
</dbReference>
<proteinExistence type="inferred from homology"/>
<evidence type="ECO:0000313" key="6">
    <source>
        <dbReference type="Proteomes" id="UP000688137"/>
    </source>
</evidence>
<accession>A0A8S1PBC6</accession>
<dbReference type="GO" id="GO:0005930">
    <property type="term" value="C:axoneme"/>
    <property type="evidence" value="ECO:0007669"/>
    <property type="project" value="TreeGrafter"/>
</dbReference>
<evidence type="ECO:0000256" key="4">
    <source>
        <dbReference type="ARBA" id="ARBA00038114"/>
    </source>
</evidence>
<organism evidence="5 6">
    <name type="scientific">Paramecium primaurelia</name>
    <dbReference type="NCBI Taxonomy" id="5886"/>
    <lineage>
        <taxon>Eukaryota</taxon>
        <taxon>Sar</taxon>
        <taxon>Alveolata</taxon>
        <taxon>Ciliophora</taxon>
        <taxon>Intramacronucleata</taxon>
        <taxon>Oligohymenophorea</taxon>
        <taxon>Peniculida</taxon>
        <taxon>Parameciidae</taxon>
        <taxon>Paramecium</taxon>
    </lineage>
</organism>
<name>A0A8S1PBC6_PARPR</name>
<gene>
    <name evidence="5" type="ORF">PPRIM_AZ9-3.1.T1120145</name>
</gene>
<dbReference type="AlphaFoldDB" id="A0A8S1PBC6"/>
<dbReference type="PANTHER" id="PTHR13183">
    <property type="entry name" value="AXONEMAL INNER ARM DYNEIN LIGHT CHAIN 28"/>
    <property type="match status" value="1"/>
</dbReference>
<protein>
    <recommendedName>
        <fullName evidence="7">Dynein light chain</fullName>
    </recommendedName>
</protein>
<reference evidence="5" key="1">
    <citation type="submission" date="2021-01" db="EMBL/GenBank/DDBJ databases">
        <authorList>
            <consortium name="Genoscope - CEA"/>
            <person name="William W."/>
        </authorList>
    </citation>
    <scope>NUCLEOTIDE SEQUENCE</scope>
</reference>
<evidence type="ECO:0008006" key="7">
    <source>
        <dbReference type="Google" id="ProtNLM"/>
    </source>
</evidence>
<comment type="caution">
    <text evidence="5">The sequence shown here is derived from an EMBL/GenBank/DDBJ whole genome shotgun (WGS) entry which is preliminary data.</text>
</comment>
<dbReference type="GO" id="GO:0030286">
    <property type="term" value="C:dynein complex"/>
    <property type="evidence" value="ECO:0007669"/>
    <property type="project" value="UniProtKB-KW"/>
</dbReference>
<dbReference type="GO" id="GO:0045504">
    <property type="term" value="F:dynein heavy chain binding"/>
    <property type="evidence" value="ECO:0007669"/>
    <property type="project" value="TreeGrafter"/>
</dbReference>
<evidence type="ECO:0000256" key="2">
    <source>
        <dbReference type="ARBA" id="ARBA00023054"/>
    </source>
</evidence>
<keyword evidence="3" id="KW-0505">Motor protein</keyword>